<dbReference type="SMART" id="SM00360">
    <property type="entry name" value="RRM"/>
    <property type="match status" value="1"/>
</dbReference>
<sequence>MAHLYQELNPPVLYVDKKSGFTPEKWAEAIKVTCTVYVGNLAFFTREEQIYELFSKCGDVKRVVMGLNRHQKVPCGFCFVEYFKHEQAELAVNLLNKTSFDDRIIRVDLDAGYSKGREYGRGETGGQWRDDFREDVDAARGGKGAGLLKRIEGMPGRQVYRGNKRKDHGRFGAAENEAGKKAKGDKAAGKLASKQPRMQERSTARSRKLTVMPSRVAPVVHCLSGLVCGRLLRCIWTRSHDVPSGRAPAEQRVHGHQPSAAGTSSAVGTPTVISSGSRMLLEVLYISGATVATLDACSNWTGADLKRILQPFLQKGVAIAGIINEGTAIEDTQTLEEAGVKSGQLYLMPRSCTYLIEDAGAEVVNGYYVQKEGELNKSPVYANEAGILLFKYKMARGSEYWYLSRDGDLSRSDGDYYRVRSNSKRPPEEGWSWEACPLGRRTMIPTLTYFGSDKDLGGFCSSSTASGEAQQLGPARTTVLRASTAVRARALWRQRQRKREAVSEQPLQQFGAMRGRLRHRFLALALGIALHSCPVGFLGYKGGTPFRQCSQSRRVVLRASFDQQRAAKRELLDAVKDFKRELSKSGGDLSIDFGVKGGELDKKDRAPKNLAAAGVFRAVSEDLGDAADRVLELADLLARYTPNKEPLKHFGTSLGSECALHGAWSLLFTTAADATFTKNSTRGAAKVCNVVDAVAGTVTNCIDFEETSALESLRVRLTARPASPRRLDLAFRYIRARVKSFFGIPLGGRRLTLTLPVPGPFLTRVLSFFTRKPPPQPYFDLLYLDDTLRVHRTGQGNLFIQEITKPPPFV</sequence>
<dbReference type="InterPro" id="IPR000504">
    <property type="entry name" value="RRM_dom"/>
</dbReference>
<evidence type="ECO:0000256" key="1">
    <source>
        <dbReference type="ARBA" id="ARBA00004123"/>
    </source>
</evidence>
<dbReference type="InterPro" id="IPR029071">
    <property type="entry name" value="Ubiquitin-like_domsf"/>
</dbReference>
<dbReference type="InterPro" id="IPR006843">
    <property type="entry name" value="PAP/fibrillin_dom"/>
</dbReference>
<protein>
    <submittedName>
        <fullName evidence="10">Nuclear cap-binding protein subunit 2-A</fullName>
    </submittedName>
</protein>
<dbReference type="InterPro" id="IPR035979">
    <property type="entry name" value="RBD_domain_sf"/>
</dbReference>
<dbReference type="AlphaFoldDB" id="A0A1Q9EAX3"/>
<dbReference type="OrthoDB" id="201398at2759"/>
<dbReference type="EMBL" id="LSRX01000208">
    <property type="protein sequence ID" value="OLQ04553.1"/>
    <property type="molecule type" value="Genomic_DNA"/>
</dbReference>
<dbReference type="PANTHER" id="PTHR18847:SF0">
    <property type="entry name" value="NUCLEAR CAP-BINDING PROTEIN SUBUNIT 2"/>
    <property type="match status" value="1"/>
</dbReference>
<evidence type="ECO:0000256" key="4">
    <source>
        <dbReference type="ARBA" id="ARBA00022640"/>
    </source>
</evidence>
<organism evidence="10 11">
    <name type="scientific">Symbiodinium microadriaticum</name>
    <name type="common">Dinoflagellate</name>
    <name type="synonym">Zooxanthella microadriatica</name>
    <dbReference type="NCBI Taxonomy" id="2951"/>
    <lineage>
        <taxon>Eukaryota</taxon>
        <taxon>Sar</taxon>
        <taxon>Alveolata</taxon>
        <taxon>Dinophyceae</taxon>
        <taxon>Suessiales</taxon>
        <taxon>Symbiodiniaceae</taxon>
        <taxon>Symbiodinium</taxon>
    </lineage>
</organism>
<evidence type="ECO:0000256" key="3">
    <source>
        <dbReference type="ARBA" id="ARBA00010725"/>
    </source>
</evidence>
<dbReference type="Gene3D" id="3.30.70.330">
    <property type="match status" value="1"/>
</dbReference>
<keyword evidence="5" id="KW-0507">mRNA processing</keyword>
<evidence type="ECO:0000256" key="8">
    <source>
        <dbReference type="ARBA" id="ARBA00023242"/>
    </source>
</evidence>
<dbReference type="InterPro" id="IPR012677">
    <property type="entry name" value="Nucleotide-bd_a/b_plait_sf"/>
</dbReference>
<dbReference type="GO" id="GO:0000339">
    <property type="term" value="F:RNA cap binding"/>
    <property type="evidence" value="ECO:0007669"/>
    <property type="project" value="InterPro"/>
</dbReference>
<proteinExistence type="inferred from homology"/>
<evidence type="ECO:0000256" key="7">
    <source>
        <dbReference type="ARBA" id="ARBA00023187"/>
    </source>
</evidence>
<accession>A0A1Q9EAX3</accession>
<evidence type="ECO:0000256" key="2">
    <source>
        <dbReference type="ARBA" id="ARBA00004474"/>
    </source>
</evidence>
<reference evidence="10 11" key="1">
    <citation type="submission" date="2016-02" db="EMBL/GenBank/DDBJ databases">
        <title>Genome analysis of coral dinoflagellate symbionts highlights evolutionary adaptations to a symbiotic lifestyle.</title>
        <authorList>
            <person name="Aranda M."/>
            <person name="Li Y."/>
            <person name="Liew Y.J."/>
            <person name="Baumgarten S."/>
            <person name="Simakov O."/>
            <person name="Wilson M."/>
            <person name="Piel J."/>
            <person name="Ashoor H."/>
            <person name="Bougouffa S."/>
            <person name="Bajic V.B."/>
            <person name="Ryu T."/>
            <person name="Ravasi T."/>
            <person name="Bayer T."/>
            <person name="Micklem G."/>
            <person name="Kim H."/>
            <person name="Bhak J."/>
            <person name="Lajeunesse T.C."/>
            <person name="Voolstra C.R."/>
        </authorList>
    </citation>
    <scope>NUCLEOTIDE SEQUENCE [LARGE SCALE GENOMIC DNA]</scope>
    <source>
        <strain evidence="10 11">CCMP2467</strain>
    </source>
</reference>
<feature type="compositionally biased region" description="Basic and acidic residues" evidence="9">
    <location>
        <begin position="177"/>
        <end position="188"/>
    </location>
</feature>
<keyword evidence="7" id="KW-0508">mRNA splicing</keyword>
<feature type="region of interest" description="Disordered" evidence="9">
    <location>
        <begin position="243"/>
        <end position="268"/>
    </location>
</feature>
<evidence type="ECO:0000256" key="6">
    <source>
        <dbReference type="ARBA" id="ARBA00022884"/>
    </source>
</evidence>
<name>A0A1Q9EAX3_SYMMI</name>
<evidence type="ECO:0000313" key="11">
    <source>
        <dbReference type="Proteomes" id="UP000186817"/>
    </source>
</evidence>
<dbReference type="GO" id="GO:0005846">
    <property type="term" value="C:nuclear cap binding complex"/>
    <property type="evidence" value="ECO:0007669"/>
    <property type="project" value="InterPro"/>
</dbReference>
<keyword evidence="11" id="KW-1185">Reference proteome</keyword>
<dbReference type="GO" id="GO:0005634">
    <property type="term" value="C:nucleus"/>
    <property type="evidence" value="ECO:0007669"/>
    <property type="project" value="UniProtKB-SubCell"/>
</dbReference>
<dbReference type="SUPFAM" id="SSF54928">
    <property type="entry name" value="RNA-binding domain, RBD"/>
    <property type="match status" value="1"/>
</dbReference>
<dbReference type="CDD" id="cd12240">
    <property type="entry name" value="RRM_NCBP2"/>
    <property type="match status" value="1"/>
</dbReference>
<dbReference type="PROSITE" id="PS50102">
    <property type="entry name" value="RRM"/>
    <property type="match status" value="1"/>
</dbReference>
<dbReference type="Proteomes" id="UP000186817">
    <property type="component" value="Unassembled WGS sequence"/>
</dbReference>
<dbReference type="SUPFAM" id="SSF54236">
    <property type="entry name" value="Ubiquitin-like"/>
    <property type="match status" value="1"/>
</dbReference>
<evidence type="ECO:0000256" key="5">
    <source>
        <dbReference type="ARBA" id="ARBA00022664"/>
    </source>
</evidence>
<dbReference type="GO" id="GO:0045292">
    <property type="term" value="P:mRNA cis splicing, via spliceosome"/>
    <property type="evidence" value="ECO:0007669"/>
    <property type="project" value="InterPro"/>
</dbReference>
<dbReference type="InterPro" id="IPR034148">
    <property type="entry name" value="NCBP2_RRM"/>
</dbReference>
<keyword evidence="8" id="KW-0539">Nucleus</keyword>
<keyword evidence="6" id="KW-0694">RNA-binding</keyword>
<dbReference type="GO" id="GO:0009536">
    <property type="term" value="C:plastid"/>
    <property type="evidence" value="ECO:0007669"/>
    <property type="project" value="UniProtKB-SubCell"/>
</dbReference>
<comment type="similarity">
    <text evidence="3">Belongs to the RRM NCBP2 family.</text>
</comment>
<dbReference type="Pfam" id="PF04755">
    <property type="entry name" value="PAP_fibrillin"/>
    <property type="match status" value="1"/>
</dbReference>
<gene>
    <name evidence="10" type="primary">Cbp20-A</name>
    <name evidence="10" type="ORF">AK812_SmicGene12396</name>
</gene>
<dbReference type="PANTHER" id="PTHR18847">
    <property type="entry name" value="20 KD NUCLEAR CAP BINDING PROTEIN"/>
    <property type="match status" value="1"/>
</dbReference>
<feature type="compositionally biased region" description="Basic and acidic residues" evidence="9">
    <location>
        <begin position="243"/>
        <end position="253"/>
    </location>
</feature>
<dbReference type="InterPro" id="IPR027157">
    <property type="entry name" value="NCBP2"/>
</dbReference>
<comment type="subcellular location">
    <subcellularLocation>
        <location evidence="1">Nucleus</location>
    </subcellularLocation>
    <subcellularLocation>
        <location evidence="2">Plastid</location>
    </subcellularLocation>
</comment>
<feature type="region of interest" description="Disordered" evidence="9">
    <location>
        <begin position="159"/>
        <end position="207"/>
    </location>
</feature>
<comment type="caution">
    <text evidence="10">The sequence shown here is derived from an EMBL/GenBank/DDBJ whole genome shotgun (WGS) entry which is preliminary data.</text>
</comment>
<keyword evidence="4" id="KW-0934">Plastid</keyword>
<evidence type="ECO:0000256" key="9">
    <source>
        <dbReference type="SAM" id="MobiDB-lite"/>
    </source>
</evidence>
<dbReference type="Pfam" id="PF00076">
    <property type="entry name" value="RRM_1"/>
    <property type="match status" value="1"/>
</dbReference>
<evidence type="ECO:0000313" key="10">
    <source>
        <dbReference type="EMBL" id="OLQ04553.1"/>
    </source>
</evidence>